<dbReference type="SUPFAM" id="SSF49899">
    <property type="entry name" value="Concanavalin A-like lectins/glucanases"/>
    <property type="match status" value="1"/>
</dbReference>
<dbReference type="GO" id="GO:0090729">
    <property type="term" value="F:toxin activity"/>
    <property type="evidence" value="ECO:0007669"/>
    <property type="project" value="UniProtKB-KW"/>
</dbReference>
<dbReference type="PANTHER" id="PTHR31594:SF16">
    <property type="entry name" value="SI:CH211-281L24.3"/>
    <property type="match status" value="1"/>
</dbReference>
<dbReference type="PANTHER" id="PTHR31594">
    <property type="entry name" value="AIG1-TYPE G DOMAIN-CONTAINING PROTEIN"/>
    <property type="match status" value="1"/>
</dbReference>
<dbReference type="SMART" id="SM00449">
    <property type="entry name" value="SPRY"/>
    <property type="match status" value="1"/>
</dbReference>
<dbReference type="InterPro" id="IPR003877">
    <property type="entry name" value="SPRY_dom"/>
</dbReference>
<dbReference type="InterPro" id="IPR052090">
    <property type="entry name" value="Cytolytic_pore-forming_toxin"/>
</dbReference>
<dbReference type="InterPro" id="IPR003879">
    <property type="entry name" value="Butyrophylin_SPRY"/>
</dbReference>
<evidence type="ECO:0000259" key="7">
    <source>
        <dbReference type="PROSITE" id="PS50188"/>
    </source>
</evidence>
<dbReference type="PRINTS" id="PR01407">
    <property type="entry name" value="BUTYPHLNCDUF"/>
</dbReference>
<evidence type="ECO:0000256" key="1">
    <source>
        <dbReference type="ARBA" id="ARBA00004613"/>
    </source>
</evidence>
<accession>A0A173MSA8</accession>
<proteinExistence type="evidence at transcript level"/>
<keyword evidence="5" id="KW-0354">Hemolysis</keyword>
<evidence type="ECO:0000256" key="5">
    <source>
        <dbReference type="ARBA" id="ARBA00022735"/>
    </source>
</evidence>
<dbReference type="EMBL" id="LC154851">
    <property type="protein sequence ID" value="BAV10436.1"/>
    <property type="molecule type" value="mRNA"/>
</dbReference>
<gene>
    <name evidence="8" type="primary">SfTx-b</name>
</gene>
<evidence type="ECO:0000256" key="6">
    <source>
        <dbReference type="ARBA" id="ARBA00022852"/>
    </source>
</evidence>
<dbReference type="InterPro" id="IPR043136">
    <property type="entry name" value="B30.2/SPRY_sf"/>
</dbReference>
<dbReference type="Pfam" id="PF13765">
    <property type="entry name" value="PRY"/>
    <property type="match status" value="1"/>
</dbReference>
<evidence type="ECO:0000256" key="3">
    <source>
        <dbReference type="ARBA" id="ARBA00022525"/>
    </source>
</evidence>
<dbReference type="GO" id="GO:0005576">
    <property type="term" value="C:extracellular region"/>
    <property type="evidence" value="ECO:0007669"/>
    <property type="project" value="UniProtKB-SubCell"/>
</dbReference>
<sequence>MASLTSVAALGRPFSLGMLYDARRDELVPGWRLWDDATLAGKTLSTVKPYSAFKISASDTIEARSSLLDVNAEVKASFMSGLIQVGGSAKYLSDKKQFHNQSRVTCQYNATTTFKELSVVELGAMTKDQLDVIQKGVATHVVVGIVYGANAVFVFDSQKVDSSNVQDIQGSMEAVIEKMPSFSIAGQVDIQLTAEEKSLTDKFTCKFYGDFILDSNPATFKDAVKTYVELPKLLGKDGENSVPLKVWLMPLKYFDTKAAELMKGISIGLVRKVQDALDDLRQIDMRCNDALVDPTVKSFPLIQQDVTRFQRMCKEYGAKLQKVMSEKFPLIRDGKEDESALEKLLTDRETTPFSSASLETWISNKEREINIVWSCVTIMDGIQIMQSQSQLDREILSLGVEDVVCFVFTSLEENDPTLKAMDTFLNTGKGASVSQKPWHSWSFWIGGMKKEAKWMAKVNKALKHNPRFRALIAVINNDKYKGSSIYRYKNSALFSDDFKSPRLPKVQTISDKRDLIWYATDLNLDPDTNNAHLRLSKENKMIKYGSKHNVSDHRKRFDELPQVLCKESLTDTHYWEVEMSSGSNDSVYVLAAYEHVGRKGRGAEVEIGSNAISWALGKRTDVQKVRAYHNKKLYEGNLPAGCNRIGVLFNWFPGTLSFYQVKGTKLSHLHTFECSFTEPVFPGLWAGRSNNHAYLCPIE</sequence>
<evidence type="ECO:0000256" key="4">
    <source>
        <dbReference type="ARBA" id="ARBA00022656"/>
    </source>
</evidence>
<evidence type="ECO:0000256" key="2">
    <source>
        <dbReference type="ARBA" id="ARBA00006480"/>
    </source>
</evidence>
<dbReference type="Pfam" id="PF18078">
    <property type="entry name" value="Thioredoxin_11"/>
    <property type="match status" value="1"/>
</dbReference>
<dbReference type="EMBL" id="LC155098">
    <property type="protein sequence ID" value="BAV13027.1"/>
    <property type="molecule type" value="Genomic_DNA"/>
</dbReference>
<name>A0A173MSA8_SIGFU</name>
<keyword evidence="3" id="KW-0964">Secreted</keyword>
<protein>
    <submittedName>
        <fullName evidence="8">Sftoxin beta-subunit</fullName>
    </submittedName>
</protein>
<dbReference type="Pfam" id="PF00622">
    <property type="entry name" value="SPRY"/>
    <property type="match status" value="1"/>
</dbReference>
<dbReference type="Gene3D" id="2.60.120.920">
    <property type="match status" value="1"/>
</dbReference>
<dbReference type="InterPro" id="IPR006574">
    <property type="entry name" value="PRY"/>
</dbReference>
<dbReference type="PROSITE" id="PS50188">
    <property type="entry name" value="B302_SPRY"/>
    <property type="match status" value="1"/>
</dbReference>
<evidence type="ECO:0000313" key="8">
    <source>
        <dbReference type="EMBL" id="BAV10436.1"/>
    </source>
</evidence>
<dbReference type="InterPro" id="IPR040581">
    <property type="entry name" value="Thioredoxin_11"/>
</dbReference>
<dbReference type="InterPro" id="IPR013320">
    <property type="entry name" value="ConA-like_dom_sf"/>
</dbReference>
<dbReference type="InterPro" id="IPR056072">
    <property type="entry name" value="SNTX_MACPF/CDC-like_dom"/>
</dbReference>
<dbReference type="Pfam" id="PF24674">
    <property type="entry name" value="MACPF_SNTX"/>
    <property type="match status" value="1"/>
</dbReference>
<dbReference type="InterPro" id="IPR048997">
    <property type="entry name" value="Stonustoxin-like_helical"/>
</dbReference>
<organism evidence="8">
    <name type="scientific">Siganus fuscescens</name>
    <name type="common">Mottled spinefoot</name>
    <name type="synonym">Centrogaster fuscescens</name>
    <dbReference type="NCBI Taxonomy" id="225757"/>
    <lineage>
        <taxon>Eukaryota</taxon>
        <taxon>Metazoa</taxon>
        <taxon>Chordata</taxon>
        <taxon>Craniata</taxon>
        <taxon>Vertebrata</taxon>
        <taxon>Euteleostomi</taxon>
        <taxon>Actinopterygii</taxon>
        <taxon>Neopterygii</taxon>
        <taxon>Teleostei</taxon>
        <taxon>Neoteleostei</taxon>
        <taxon>Acanthomorphata</taxon>
        <taxon>Eupercaria</taxon>
        <taxon>Siganidae</taxon>
        <taxon>Siganus</taxon>
    </lineage>
</organism>
<keyword evidence="4" id="KW-0800">Toxin</keyword>
<feature type="domain" description="B30.2/SPRY" evidence="7">
    <location>
        <begin position="502"/>
        <end position="699"/>
    </location>
</feature>
<dbReference type="InterPro" id="IPR001870">
    <property type="entry name" value="B30.2/SPRY"/>
</dbReference>
<dbReference type="AlphaFoldDB" id="A0A173MSA8"/>
<comment type="subcellular location">
    <subcellularLocation>
        <location evidence="1">Secreted</location>
    </subcellularLocation>
</comment>
<dbReference type="SMART" id="SM00589">
    <property type="entry name" value="PRY"/>
    <property type="match status" value="1"/>
</dbReference>
<dbReference type="GO" id="GO:0031640">
    <property type="term" value="P:killing of cells of another organism"/>
    <property type="evidence" value="ECO:0007669"/>
    <property type="project" value="UniProtKB-KW"/>
</dbReference>
<reference evidence="8" key="1">
    <citation type="submission" date="2016-05" db="EMBL/GenBank/DDBJ databases">
        <title>Occurrence of a stonefish toxin-like toxin in the venom of rabbitfish Siganus fuscescens.</title>
        <authorList>
            <person name="Kiriake A."/>
            <person name="Nagashima Y."/>
            <person name="Shiomi K."/>
        </authorList>
    </citation>
    <scope>NUCLEOTIDE SEQUENCE</scope>
</reference>
<keyword evidence="6" id="KW-0204">Cytolysis</keyword>
<dbReference type="Pfam" id="PF21109">
    <property type="entry name" value="Stonustoxin_helical"/>
    <property type="match status" value="1"/>
</dbReference>
<comment type="similarity">
    <text evidence="2">Belongs to the SNTX/VTX toxin family.</text>
</comment>